<dbReference type="OMA" id="QPRFKHA"/>
<dbReference type="Proteomes" id="UP000008066">
    <property type="component" value="Unassembled WGS sequence"/>
</dbReference>
<reference evidence="2 3" key="1">
    <citation type="journal article" date="2011" name="Cell">
        <title>Insight into structure and assembly of the nuclear pore complex by utilizing the genome of a eukaryotic thermophile.</title>
        <authorList>
            <person name="Amlacher S."/>
            <person name="Sarges P."/>
            <person name="Flemming D."/>
            <person name="van Noort V."/>
            <person name="Kunze R."/>
            <person name="Devos D.P."/>
            <person name="Arumugam M."/>
            <person name="Bork P."/>
            <person name="Hurt E."/>
        </authorList>
    </citation>
    <scope>NUCLEOTIDE SEQUENCE [LARGE SCALE GENOMIC DNA]</scope>
    <source>
        <strain evidence="3">DSM 1495 / CBS 144.50 / IMI 039719</strain>
    </source>
</reference>
<dbReference type="GeneID" id="18254986"/>
<protein>
    <submittedName>
        <fullName evidence="2">Uncharacterized protein</fullName>
    </submittedName>
</protein>
<evidence type="ECO:0000313" key="3">
    <source>
        <dbReference type="Proteomes" id="UP000008066"/>
    </source>
</evidence>
<feature type="compositionally biased region" description="Basic and acidic residues" evidence="1">
    <location>
        <begin position="83"/>
        <end position="93"/>
    </location>
</feature>
<dbReference type="AlphaFoldDB" id="G0S0C0"/>
<dbReference type="RefSeq" id="XP_006691472.1">
    <property type="nucleotide sequence ID" value="XM_006691409.1"/>
</dbReference>
<evidence type="ECO:0000313" key="2">
    <source>
        <dbReference type="EMBL" id="EGS23281.1"/>
    </source>
</evidence>
<keyword evidence="3" id="KW-1185">Reference proteome</keyword>
<accession>G0S0C0</accession>
<sequence length="514" mass="56433">MDGSSKDIANIIQKTLEPYIRPREEVTRIRQILAAHLNSCLQDGAAALALVNTSSPSLSPAAQGLHKDYLEALDANIKARKEFSSLSQRRPESTLESPNPSIDDGGLNRLQDLITTIRLRQKLDKLQAIAQGLNVLSQKPAASPRFLDSSEVFKDSRPLPEVPRNLITAITVNKANQTLQLRDLSNQLEKHVLQAKLLLKREEQLLKKVRSRSTASPEKISPNYKLEALNKTRVELINWIESELSKAGGEEDEGEIQNRHKQHGESISIQLDEQLASIKEKYAQYLEARKYLLQLVSQQPKPVVQSPAEEQKPLCQPTSPAPITYLLAPYVQQLLALSHEQKTLIAHKSHLYTIIGKQLKESNQVLNHLAEESHLMPAHPMPGGIRPPTLTSGAIGTSDISGPSNWVKPWVFAADSAKIATLEAVAEKIDEGQLALEGTMRTLGEIDEFLGTSANIGEQESPAEQARATGAEGSGAKDQPTGRHLGSKRNTIKVEKPATLKTVWDTLDGGLGLP</sequence>
<feature type="region of interest" description="Disordered" evidence="1">
    <location>
        <begin position="83"/>
        <end position="104"/>
    </location>
</feature>
<dbReference type="eggNOG" id="ENOG502S94T">
    <property type="taxonomic scope" value="Eukaryota"/>
</dbReference>
<feature type="region of interest" description="Disordered" evidence="1">
    <location>
        <begin position="459"/>
        <end position="494"/>
    </location>
</feature>
<proteinExistence type="predicted"/>
<dbReference type="HOGENOM" id="CLU_036914_0_0_1"/>
<dbReference type="KEGG" id="cthr:CTHT_0009480"/>
<dbReference type="EMBL" id="GL988037">
    <property type="protein sequence ID" value="EGS23281.1"/>
    <property type="molecule type" value="Genomic_DNA"/>
</dbReference>
<name>G0S0C0_CHATD</name>
<organism evidence="3">
    <name type="scientific">Chaetomium thermophilum (strain DSM 1495 / CBS 144.50 / IMI 039719)</name>
    <name type="common">Thermochaetoides thermophila</name>
    <dbReference type="NCBI Taxonomy" id="759272"/>
    <lineage>
        <taxon>Eukaryota</taxon>
        <taxon>Fungi</taxon>
        <taxon>Dikarya</taxon>
        <taxon>Ascomycota</taxon>
        <taxon>Pezizomycotina</taxon>
        <taxon>Sordariomycetes</taxon>
        <taxon>Sordariomycetidae</taxon>
        <taxon>Sordariales</taxon>
        <taxon>Chaetomiaceae</taxon>
        <taxon>Thermochaetoides</taxon>
    </lineage>
</organism>
<dbReference type="OrthoDB" id="5402392at2759"/>
<dbReference type="STRING" id="759272.G0S0C0"/>
<gene>
    <name evidence="2" type="ORF">CTHT_0009480</name>
</gene>
<evidence type="ECO:0000256" key="1">
    <source>
        <dbReference type="SAM" id="MobiDB-lite"/>
    </source>
</evidence>